<proteinExistence type="inferred from homology"/>
<evidence type="ECO:0000256" key="2">
    <source>
        <dbReference type="ARBA" id="ARBA00008653"/>
    </source>
</evidence>
<feature type="domain" description="B5" evidence="19">
    <location>
        <begin position="443"/>
        <end position="519"/>
    </location>
</feature>
<dbReference type="GO" id="GO:0009328">
    <property type="term" value="C:phenylalanine-tRNA ligase complex"/>
    <property type="evidence" value="ECO:0007669"/>
    <property type="project" value="TreeGrafter"/>
</dbReference>
<evidence type="ECO:0000256" key="16">
    <source>
        <dbReference type="PROSITE-ProRule" id="PRU00209"/>
    </source>
</evidence>
<dbReference type="SUPFAM" id="SSF54991">
    <property type="entry name" value="Anticodon-binding domain of PheRS"/>
    <property type="match status" value="1"/>
</dbReference>
<dbReference type="PROSITE" id="PS51483">
    <property type="entry name" value="B5"/>
    <property type="match status" value="1"/>
</dbReference>
<evidence type="ECO:0000256" key="13">
    <source>
        <dbReference type="ARBA" id="ARBA00023146"/>
    </source>
</evidence>
<evidence type="ECO:0000256" key="15">
    <source>
        <dbReference type="HAMAP-Rule" id="MF_00283"/>
    </source>
</evidence>
<keyword evidence="9 15" id="KW-0067">ATP-binding</keyword>
<dbReference type="PROSITE" id="PS51447">
    <property type="entry name" value="FDX_ACB"/>
    <property type="match status" value="1"/>
</dbReference>
<dbReference type="InterPro" id="IPR005146">
    <property type="entry name" value="B3/B4_tRNA-bd"/>
</dbReference>
<dbReference type="Gene3D" id="3.30.930.10">
    <property type="entry name" value="Bira Bifunctional Protein, Domain 2"/>
    <property type="match status" value="1"/>
</dbReference>
<dbReference type="EMBL" id="LRQB01000075">
    <property type="protein sequence ID" value="KXA19215.1"/>
    <property type="molecule type" value="Genomic_DNA"/>
</dbReference>
<evidence type="ECO:0000256" key="6">
    <source>
        <dbReference type="ARBA" id="ARBA00022598"/>
    </source>
</evidence>
<comment type="catalytic activity">
    <reaction evidence="14 15">
        <text>tRNA(Phe) + L-phenylalanine + ATP = L-phenylalanyl-tRNA(Phe) + AMP + diphosphate + H(+)</text>
        <dbReference type="Rhea" id="RHEA:19413"/>
        <dbReference type="Rhea" id="RHEA-COMP:9668"/>
        <dbReference type="Rhea" id="RHEA-COMP:9699"/>
        <dbReference type="ChEBI" id="CHEBI:15378"/>
        <dbReference type="ChEBI" id="CHEBI:30616"/>
        <dbReference type="ChEBI" id="CHEBI:33019"/>
        <dbReference type="ChEBI" id="CHEBI:58095"/>
        <dbReference type="ChEBI" id="CHEBI:78442"/>
        <dbReference type="ChEBI" id="CHEBI:78531"/>
        <dbReference type="ChEBI" id="CHEBI:456215"/>
        <dbReference type="EC" id="6.1.1.20"/>
    </reaction>
</comment>
<dbReference type="InterPro" id="IPR033714">
    <property type="entry name" value="tRNA_bind_bactPheRS"/>
</dbReference>
<dbReference type="OrthoDB" id="9805455at2"/>
<organism evidence="20 21">
    <name type="scientific">Gardnerella vaginalis</name>
    <dbReference type="NCBI Taxonomy" id="2702"/>
    <lineage>
        <taxon>Bacteria</taxon>
        <taxon>Bacillati</taxon>
        <taxon>Actinomycetota</taxon>
        <taxon>Actinomycetes</taxon>
        <taxon>Bifidobacteriales</taxon>
        <taxon>Bifidobacteriaceae</taxon>
        <taxon>Gardnerella</taxon>
    </lineage>
</organism>
<dbReference type="InterPro" id="IPR005121">
    <property type="entry name" value="Fdx_antiC-bd"/>
</dbReference>
<dbReference type="InterPro" id="IPR036690">
    <property type="entry name" value="Fdx_antiC-bd_sf"/>
</dbReference>
<dbReference type="SMART" id="SM00874">
    <property type="entry name" value="B5"/>
    <property type="match status" value="1"/>
</dbReference>
<dbReference type="InterPro" id="IPR004532">
    <property type="entry name" value="Phe-tRNA-ligase_IIc_bsu_bact"/>
</dbReference>
<dbReference type="SUPFAM" id="SSF46955">
    <property type="entry name" value="Putative DNA-binding domain"/>
    <property type="match status" value="1"/>
</dbReference>
<keyword evidence="4 15" id="KW-0963">Cytoplasm</keyword>
<reference evidence="20 21" key="1">
    <citation type="submission" date="2016-01" db="EMBL/GenBank/DDBJ databases">
        <authorList>
            <person name="Oliw E.H."/>
        </authorList>
    </citation>
    <scope>NUCLEOTIDE SEQUENCE [LARGE SCALE GENOMIC DNA]</scope>
    <source>
        <strain evidence="20 21">PSS_7772B</strain>
    </source>
</reference>
<dbReference type="Proteomes" id="UP000070687">
    <property type="component" value="Unassembled WGS sequence"/>
</dbReference>
<dbReference type="eggNOG" id="COG0072">
    <property type="taxonomic scope" value="Bacteria"/>
</dbReference>
<dbReference type="Pfam" id="PF03483">
    <property type="entry name" value="B3_4"/>
    <property type="match status" value="1"/>
</dbReference>
<dbReference type="PANTHER" id="PTHR10947">
    <property type="entry name" value="PHENYLALANYL-TRNA SYNTHETASE BETA CHAIN AND LEUCINE-RICH REPEAT-CONTAINING PROTEIN 47"/>
    <property type="match status" value="1"/>
</dbReference>
<dbReference type="InterPro" id="IPR041616">
    <property type="entry name" value="PheRS_beta_core"/>
</dbReference>
<feature type="binding site" evidence="15">
    <location>
        <position position="507"/>
    </location>
    <ligand>
        <name>Mg(2+)</name>
        <dbReference type="ChEBI" id="CHEBI:18420"/>
        <note>shared with alpha subunit</note>
    </ligand>
</feature>
<dbReference type="CDD" id="cd02796">
    <property type="entry name" value="tRNA_bind_bactPheRS"/>
    <property type="match status" value="1"/>
</dbReference>
<dbReference type="eggNOG" id="COG0073">
    <property type="taxonomic scope" value="Bacteria"/>
</dbReference>
<keyword evidence="5 16" id="KW-0820">tRNA-binding</keyword>
<evidence type="ECO:0000259" key="18">
    <source>
        <dbReference type="PROSITE" id="PS51447"/>
    </source>
</evidence>
<keyword evidence="11 16" id="KW-0694">RNA-binding</keyword>
<evidence type="ECO:0000256" key="8">
    <source>
        <dbReference type="ARBA" id="ARBA00022741"/>
    </source>
</evidence>
<comment type="similarity">
    <text evidence="2 15">Belongs to the phenylalanyl-tRNA synthetase beta subunit family. Type 1 subfamily.</text>
</comment>
<keyword evidence="10 15" id="KW-0460">Magnesium</keyword>
<evidence type="ECO:0000256" key="7">
    <source>
        <dbReference type="ARBA" id="ARBA00022723"/>
    </source>
</evidence>
<evidence type="ECO:0000259" key="19">
    <source>
        <dbReference type="PROSITE" id="PS51483"/>
    </source>
</evidence>
<evidence type="ECO:0000256" key="9">
    <source>
        <dbReference type="ARBA" id="ARBA00022840"/>
    </source>
</evidence>
<dbReference type="CDD" id="cd00769">
    <property type="entry name" value="PheRS_beta_core"/>
    <property type="match status" value="1"/>
</dbReference>
<evidence type="ECO:0000256" key="1">
    <source>
        <dbReference type="ARBA" id="ARBA00004496"/>
    </source>
</evidence>
<dbReference type="Gene3D" id="2.40.50.140">
    <property type="entry name" value="Nucleic acid-binding proteins"/>
    <property type="match status" value="1"/>
</dbReference>
<dbReference type="GO" id="GO:0000049">
    <property type="term" value="F:tRNA binding"/>
    <property type="evidence" value="ECO:0007669"/>
    <property type="project" value="UniProtKB-UniRule"/>
</dbReference>
<dbReference type="SUPFAM" id="SSF56037">
    <property type="entry name" value="PheT/TilS domain"/>
    <property type="match status" value="1"/>
</dbReference>
<dbReference type="PANTHER" id="PTHR10947:SF0">
    <property type="entry name" value="PHENYLALANINE--TRNA LIGASE BETA SUBUNIT"/>
    <property type="match status" value="1"/>
</dbReference>
<evidence type="ECO:0000256" key="12">
    <source>
        <dbReference type="ARBA" id="ARBA00022917"/>
    </source>
</evidence>
<dbReference type="Pfam" id="PF17759">
    <property type="entry name" value="tRNA_synthFbeta"/>
    <property type="match status" value="1"/>
</dbReference>
<feature type="domain" description="FDX-ACB" evidence="18">
    <location>
        <begin position="781"/>
        <end position="873"/>
    </location>
</feature>
<dbReference type="HAMAP" id="MF_00283">
    <property type="entry name" value="Phe_tRNA_synth_beta1"/>
    <property type="match status" value="1"/>
</dbReference>
<dbReference type="Gene3D" id="3.30.56.10">
    <property type="match status" value="2"/>
</dbReference>
<dbReference type="GO" id="GO:0006432">
    <property type="term" value="P:phenylalanyl-tRNA aminoacylation"/>
    <property type="evidence" value="ECO:0007669"/>
    <property type="project" value="UniProtKB-UniRule"/>
</dbReference>
<feature type="domain" description="TRNA-binding" evidence="17">
    <location>
        <begin position="41"/>
        <end position="162"/>
    </location>
</feature>
<dbReference type="RefSeq" id="WP_064347554.1">
    <property type="nucleotide sequence ID" value="NZ_KQ956870.1"/>
</dbReference>
<comment type="cofactor">
    <cofactor evidence="15">
        <name>Mg(2+)</name>
        <dbReference type="ChEBI" id="CHEBI:18420"/>
    </cofactor>
    <text evidence="15">Binds 2 magnesium ions per tetramer.</text>
</comment>
<evidence type="ECO:0000256" key="5">
    <source>
        <dbReference type="ARBA" id="ARBA00022555"/>
    </source>
</evidence>
<evidence type="ECO:0000259" key="17">
    <source>
        <dbReference type="PROSITE" id="PS50886"/>
    </source>
</evidence>
<dbReference type="InterPro" id="IPR045864">
    <property type="entry name" value="aa-tRNA-synth_II/BPL/LPL"/>
</dbReference>
<keyword evidence="7 15" id="KW-0479">Metal-binding</keyword>
<dbReference type="InterPro" id="IPR009061">
    <property type="entry name" value="DNA-bd_dom_put_sf"/>
</dbReference>
<gene>
    <name evidence="15" type="primary">pheT</name>
    <name evidence="20" type="ORF">HMPREF3208_01201</name>
</gene>
<name>A0A133NSF2_GARVA</name>
<keyword evidence="12 15" id="KW-0648">Protein biosynthesis</keyword>
<dbReference type="InterPro" id="IPR012340">
    <property type="entry name" value="NA-bd_OB-fold"/>
</dbReference>
<dbReference type="EC" id="6.1.1.20" evidence="15"/>
<dbReference type="Gene3D" id="3.30.70.380">
    <property type="entry name" value="Ferrodoxin-fold anticodon-binding domain"/>
    <property type="match status" value="1"/>
</dbReference>
<dbReference type="Pfam" id="PF03484">
    <property type="entry name" value="B5"/>
    <property type="match status" value="1"/>
</dbReference>
<keyword evidence="6 15" id="KW-0436">Ligase</keyword>
<dbReference type="AlphaFoldDB" id="A0A133NSF2"/>
<dbReference type="GO" id="GO:0000287">
    <property type="term" value="F:magnesium ion binding"/>
    <property type="evidence" value="ECO:0007669"/>
    <property type="project" value="UniProtKB-UniRule"/>
</dbReference>
<feature type="binding site" evidence="15">
    <location>
        <position position="506"/>
    </location>
    <ligand>
        <name>Mg(2+)</name>
        <dbReference type="ChEBI" id="CHEBI:18420"/>
        <note>shared with alpha subunit</note>
    </ligand>
</feature>
<evidence type="ECO:0000256" key="14">
    <source>
        <dbReference type="ARBA" id="ARBA00049255"/>
    </source>
</evidence>
<comment type="subunit">
    <text evidence="3 15">Tetramer of two alpha and two beta subunits.</text>
</comment>
<evidence type="ECO:0000313" key="20">
    <source>
        <dbReference type="EMBL" id="KXA19215.1"/>
    </source>
</evidence>
<dbReference type="Pfam" id="PF01588">
    <property type="entry name" value="tRNA_bind"/>
    <property type="match status" value="1"/>
</dbReference>
<dbReference type="SMART" id="SM00873">
    <property type="entry name" value="B3_4"/>
    <property type="match status" value="1"/>
</dbReference>
<dbReference type="SUPFAM" id="SSF55681">
    <property type="entry name" value="Class II aaRS and biotin synthetases"/>
    <property type="match status" value="1"/>
</dbReference>
<evidence type="ECO:0000256" key="4">
    <source>
        <dbReference type="ARBA" id="ARBA00022490"/>
    </source>
</evidence>
<keyword evidence="8 15" id="KW-0547">Nucleotide-binding</keyword>
<accession>A0A133NSF2</accession>
<evidence type="ECO:0000256" key="3">
    <source>
        <dbReference type="ARBA" id="ARBA00011209"/>
    </source>
</evidence>
<dbReference type="SMART" id="SM00896">
    <property type="entry name" value="FDX-ACB"/>
    <property type="match status" value="1"/>
</dbReference>
<dbReference type="GO" id="GO:0004826">
    <property type="term" value="F:phenylalanine-tRNA ligase activity"/>
    <property type="evidence" value="ECO:0007669"/>
    <property type="project" value="UniProtKB-UniRule"/>
</dbReference>
<dbReference type="NCBIfam" id="TIGR00472">
    <property type="entry name" value="pheT_bact"/>
    <property type="match status" value="1"/>
</dbReference>
<dbReference type="Pfam" id="PF03147">
    <property type="entry name" value="FDX-ACB"/>
    <property type="match status" value="1"/>
</dbReference>
<evidence type="ECO:0000313" key="21">
    <source>
        <dbReference type="Proteomes" id="UP000070687"/>
    </source>
</evidence>
<evidence type="ECO:0000256" key="11">
    <source>
        <dbReference type="ARBA" id="ARBA00022884"/>
    </source>
</evidence>
<dbReference type="InterPro" id="IPR005147">
    <property type="entry name" value="tRNA_synthase_B5-dom"/>
</dbReference>
<dbReference type="PATRIC" id="fig|2702.100.peg.1186"/>
<dbReference type="InterPro" id="IPR002547">
    <property type="entry name" value="tRNA-bd_dom"/>
</dbReference>
<dbReference type="SUPFAM" id="SSF50249">
    <property type="entry name" value="Nucleic acid-binding proteins"/>
    <property type="match status" value="1"/>
</dbReference>
<dbReference type="InterPro" id="IPR020825">
    <property type="entry name" value="Phe-tRNA_synthase-like_B3/B4"/>
</dbReference>
<dbReference type="Gene3D" id="3.50.40.10">
    <property type="entry name" value="Phenylalanyl-trna Synthetase, Chain B, domain 3"/>
    <property type="match status" value="1"/>
</dbReference>
<dbReference type="GO" id="GO:0005524">
    <property type="term" value="F:ATP binding"/>
    <property type="evidence" value="ECO:0007669"/>
    <property type="project" value="UniProtKB-UniRule"/>
</dbReference>
<evidence type="ECO:0000256" key="10">
    <source>
        <dbReference type="ARBA" id="ARBA00022842"/>
    </source>
</evidence>
<dbReference type="InterPro" id="IPR045060">
    <property type="entry name" value="Phe-tRNA-ligase_IIc_bsu"/>
</dbReference>
<feature type="binding site" evidence="15">
    <location>
        <position position="497"/>
    </location>
    <ligand>
        <name>Mg(2+)</name>
        <dbReference type="ChEBI" id="CHEBI:18420"/>
        <note>shared with alpha subunit</note>
    </ligand>
</feature>
<sequence>MPMVDIDWLKDHVEVPEGLTYEQLAKDLVRVGLEEEEIHTSQVTGPIVVGYVVDATPEPQKNGKTINWCHVDVGEEYNDVDENGKKVPRGIICGAPNMAAGEKVVVTLPGAVLPGDFKIEPRKTYGHISNGMCASERELGLGDSHNGIILLREYGFSKAEYDALKPGDDAMELLHLNKPILEINITPDRGYAFSYRGVAREYHHSTGASYTDPVIALNEQAKKVMENEGHKTADVEVSVEDTNPIHGVPGCDRYYARAVRGFDAASQSPRWMQRRLTRAGMRGISLAVDVTNYVMLDLGQPLHAYDLDKIEEPIVVRRAHAGEHLTTLDGKDRELHVEDLVICDSPRGNHGSRVLGLAGVMGGMYGEVTSETKNILLEAAHFDPVSIARTARRHKLPSEASRRFERGVDTDLQPAAVQMAANLLEKFGNAQPSSSPRDINNTQTRNVIVFKADEVKRVAGLDIDLNHISDILTDIGCSVAGGGNGSFSILPPTWRPDLNEPCDLVEEIARLVGYDEIPVKVPAVPVTGRTGLTAEQATRRAIAYELAETGLVESLSYPFVGEDDIKAFRQDVDEVAEVSVRIANPLAGDRPWLRRSVLMTLAGTVRRNLRRGLTDISMYELGHVYFSDPNAPAIPALPGSVRPSNADLAALDAGLPQQPLHVAALLTGHAEETGWLGTHRDVDWSDAVEALQRVGKRIGVRFVLNQFEAKEAPSSWHPGRSSQVCIVAEDGSCVDLGVVGELHPHVCDALDLPKHSAAFELDLTALFDNMSMKPVQAKPISTFPPVKQDFAFTAPVTLKAEVLQSAIERAAGDLLESVELFDVYEGEQLGEGLRSLAYSVTFRAANRTLSGDEMDAVRKLITKSAAELQATLRA</sequence>
<dbReference type="PROSITE" id="PS50886">
    <property type="entry name" value="TRBD"/>
    <property type="match status" value="1"/>
</dbReference>
<feature type="binding site" evidence="15">
    <location>
        <position position="503"/>
    </location>
    <ligand>
        <name>Mg(2+)</name>
        <dbReference type="ChEBI" id="CHEBI:18420"/>
        <note>shared with alpha subunit</note>
    </ligand>
</feature>
<comment type="caution">
    <text evidence="20">The sequence shown here is derived from an EMBL/GenBank/DDBJ whole genome shotgun (WGS) entry which is preliminary data.</text>
</comment>
<protein>
    <recommendedName>
        <fullName evidence="15">Phenylalanine--tRNA ligase beta subunit</fullName>
        <ecNumber evidence="15">6.1.1.20</ecNumber>
    </recommendedName>
    <alternativeName>
        <fullName evidence="15">Phenylalanyl-tRNA synthetase beta subunit</fullName>
        <shortName evidence="15">PheRS</shortName>
    </alternativeName>
</protein>
<keyword evidence="13 15" id="KW-0030">Aminoacyl-tRNA synthetase</keyword>
<comment type="subcellular location">
    <subcellularLocation>
        <location evidence="1 15">Cytoplasm</location>
    </subcellularLocation>
</comment>